<dbReference type="GO" id="GO:0016407">
    <property type="term" value="F:acetyltransferase activity"/>
    <property type="evidence" value="ECO:0007669"/>
    <property type="project" value="TreeGrafter"/>
</dbReference>
<dbReference type="InterPro" id="IPR011053">
    <property type="entry name" value="Single_hybrid_motif"/>
</dbReference>
<keyword evidence="4 6" id="KW-0450">Lipoyl</keyword>
<dbReference type="PANTHER" id="PTHR43178:SF5">
    <property type="entry name" value="LIPOAMIDE ACYLTRANSFERASE COMPONENT OF BRANCHED-CHAIN ALPHA-KETO ACID DEHYDROGENASE COMPLEX, MITOCHONDRIAL"/>
    <property type="match status" value="1"/>
</dbReference>
<dbReference type="CDD" id="cd06849">
    <property type="entry name" value="lipoyl_domain"/>
    <property type="match status" value="1"/>
</dbReference>
<dbReference type="Proteomes" id="UP000199225">
    <property type="component" value="Unassembled WGS sequence"/>
</dbReference>
<evidence type="ECO:0000256" key="2">
    <source>
        <dbReference type="ARBA" id="ARBA00007317"/>
    </source>
</evidence>
<evidence type="ECO:0000256" key="3">
    <source>
        <dbReference type="ARBA" id="ARBA00022679"/>
    </source>
</evidence>
<dbReference type="GO" id="GO:0031405">
    <property type="term" value="F:lipoic acid binding"/>
    <property type="evidence" value="ECO:0007669"/>
    <property type="project" value="TreeGrafter"/>
</dbReference>
<accession>A0A1G8URV0</accession>
<keyword evidence="5 6" id="KW-0012">Acyltransferase</keyword>
<dbReference type="SUPFAM" id="SSF52777">
    <property type="entry name" value="CoA-dependent acyltransferases"/>
    <property type="match status" value="1"/>
</dbReference>
<evidence type="ECO:0000256" key="6">
    <source>
        <dbReference type="RuleBase" id="RU003423"/>
    </source>
</evidence>
<keyword evidence="11" id="KW-1185">Reference proteome</keyword>
<dbReference type="InterPro" id="IPR004167">
    <property type="entry name" value="PSBD"/>
</dbReference>
<dbReference type="Pfam" id="PF00364">
    <property type="entry name" value="Biotin_lipoyl"/>
    <property type="match status" value="1"/>
</dbReference>
<feature type="compositionally biased region" description="Low complexity" evidence="7">
    <location>
        <begin position="97"/>
        <end position="112"/>
    </location>
</feature>
<gene>
    <name evidence="10" type="ORF">SAMN04490247_2358</name>
</gene>
<evidence type="ECO:0000256" key="1">
    <source>
        <dbReference type="ARBA" id="ARBA00001938"/>
    </source>
</evidence>
<feature type="compositionally biased region" description="Acidic residues" evidence="7">
    <location>
        <begin position="79"/>
        <end position="96"/>
    </location>
</feature>
<evidence type="ECO:0000259" key="8">
    <source>
        <dbReference type="PROSITE" id="PS50968"/>
    </source>
</evidence>
<dbReference type="InterPro" id="IPR036625">
    <property type="entry name" value="E3-bd_dom_sf"/>
</dbReference>
<dbReference type="Gene3D" id="3.30.559.10">
    <property type="entry name" value="Chloramphenicol acetyltransferase-like domain"/>
    <property type="match status" value="1"/>
</dbReference>
<dbReference type="PROSITE" id="PS51826">
    <property type="entry name" value="PSBD"/>
    <property type="match status" value="2"/>
</dbReference>
<dbReference type="Gene3D" id="4.10.320.10">
    <property type="entry name" value="E3-binding domain"/>
    <property type="match status" value="2"/>
</dbReference>
<proteinExistence type="inferred from homology"/>
<dbReference type="PROSITE" id="PS00189">
    <property type="entry name" value="LIPOYL"/>
    <property type="match status" value="1"/>
</dbReference>
<keyword evidence="10" id="KW-0670">Pyruvate</keyword>
<comment type="similarity">
    <text evidence="2 6">Belongs to the 2-oxoacid dehydrogenase family.</text>
</comment>
<dbReference type="Pfam" id="PF00198">
    <property type="entry name" value="2-oxoacid_dh"/>
    <property type="match status" value="1"/>
</dbReference>
<dbReference type="EC" id="2.3.1.-" evidence="6"/>
<dbReference type="Gene3D" id="2.40.50.100">
    <property type="match status" value="1"/>
</dbReference>
<dbReference type="EMBL" id="FNEV01000007">
    <property type="protein sequence ID" value="SDJ56521.1"/>
    <property type="molecule type" value="Genomic_DNA"/>
</dbReference>
<dbReference type="FunFam" id="3.30.559.10:FF:000007">
    <property type="entry name" value="Dihydrolipoamide acetyltransferase component of pyruvate dehydrogenase complex"/>
    <property type="match status" value="1"/>
</dbReference>
<dbReference type="OrthoDB" id="9805770at2"/>
<organism evidence="10 11">
    <name type="scientific">Salimicrobium halophilum</name>
    <dbReference type="NCBI Taxonomy" id="86666"/>
    <lineage>
        <taxon>Bacteria</taxon>
        <taxon>Bacillati</taxon>
        <taxon>Bacillota</taxon>
        <taxon>Bacilli</taxon>
        <taxon>Bacillales</taxon>
        <taxon>Bacillaceae</taxon>
        <taxon>Salimicrobium</taxon>
    </lineage>
</organism>
<keyword evidence="3 6" id="KW-0808">Transferase</keyword>
<evidence type="ECO:0000259" key="9">
    <source>
        <dbReference type="PROSITE" id="PS51826"/>
    </source>
</evidence>
<dbReference type="Pfam" id="PF02817">
    <property type="entry name" value="E3_binding"/>
    <property type="match status" value="2"/>
</dbReference>
<dbReference type="InterPro" id="IPR000089">
    <property type="entry name" value="Biotin_lipoyl"/>
</dbReference>
<evidence type="ECO:0000313" key="11">
    <source>
        <dbReference type="Proteomes" id="UP000199225"/>
    </source>
</evidence>
<evidence type="ECO:0000313" key="10">
    <source>
        <dbReference type="EMBL" id="SDJ56521.1"/>
    </source>
</evidence>
<evidence type="ECO:0000256" key="7">
    <source>
        <dbReference type="SAM" id="MobiDB-lite"/>
    </source>
</evidence>
<dbReference type="InterPro" id="IPR023213">
    <property type="entry name" value="CAT-like_dom_sf"/>
</dbReference>
<dbReference type="GO" id="GO:0005737">
    <property type="term" value="C:cytoplasm"/>
    <property type="evidence" value="ECO:0007669"/>
    <property type="project" value="TreeGrafter"/>
</dbReference>
<feature type="domain" description="Lipoyl-binding" evidence="8">
    <location>
        <begin position="2"/>
        <end position="77"/>
    </location>
</feature>
<dbReference type="InterPro" id="IPR050743">
    <property type="entry name" value="2-oxoacid_DH_E2_comp"/>
</dbReference>
<comment type="cofactor">
    <cofactor evidence="1 6">
        <name>(R)-lipoate</name>
        <dbReference type="ChEBI" id="CHEBI:83088"/>
    </cofactor>
</comment>
<dbReference type="InterPro" id="IPR001078">
    <property type="entry name" value="2-oxoacid_DH_actylTfrase"/>
</dbReference>
<dbReference type="InterPro" id="IPR003016">
    <property type="entry name" value="2-oxoA_DH_lipoyl-BS"/>
</dbReference>
<evidence type="ECO:0000256" key="4">
    <source>
        <dbReference type="ARBA" id="ARBA00022823"/>
    </source>
</evidence>
<evidence type="ECO:0000256" key="5">
    <source>
        <dbReference type="ARBA" id="ARBA00023315"/>
    </source>
</evidence>
<name>A0A1G8URV0_9BACI</name>
<dbReference type="PANTHER" id="PTHR43178">
    <property type="entry name" value="DIHYDROLIPOAMIDE ACETYLTRANSFERASE COMPONENT OF PYRUVATE DEHYDROGENASE COMPLEX"/>
    <property type="match status" value="1"/>
</dbReference>
<dbReference type="PROSITE" id="PS50968">
    <property type="entry name" value="BIOTINYL_LIPOYL"/>
    <property type="match status" value="1"/>
</dbReference>
<dbReference type="RefSeq" id="WP_093194066.1">
    <property type="nucleotide sequence ID" value="NZ_FNEV01000007.1"/>
</dbReference>
<sequence length="438" mass="47830">MANEIFMPKLSSTMEEGVILDWFKEEGDEIETGEPIFEIMTDKINIEVESYHDGILLKKYFHKDDTVPVNHVIGFIGEQGEEVPDTPPASDEESSADESSSPEQETAAPAQEPETEVSTEKVRATPAARAAAREKNVSLHNVSGSGPKGRIHKADVLSSGSQGKSTPLAEKMASHHGIDTKNVEGTGAGGKVMKNDINALLAESSENRPENVTESLRGVRKVTAERMADSSSTIPHVTMDFEVDMEQVIRLREALKSSVEKATGQKLSYNEIFVLAVSKALQRHPDINITYDKETITYHNEVNVGVAVAVEENLYVPVLKNTERKSLSMLADELKPLIFNTREGRIDSASMQGGTFTISNLGMFAIDSFTPIINKPQGAILGISRMKEVPVVKEGEVKVSSVTTFSLSFDHRVINGAPAAAFCTTLKNLLEEPYELLV</sequence>
<feature type="domain" description="Peripheral subunit-binding (PSBD)" evidence="9">
    <location>
        <begin position="123"/>
        <end position="160"/>
    </location>
</feature>
<dbReference type="STRING" id="86666.SAMN04490247_2358"/>
<dbReference type="AlphaFoldDB" id="A0A1G8URV0"/>
<dbReference type="SUPFAM" id="SSF51230">
    <property type="entry name" value="Single hybrid motif"/>
    <property type="match status" value="1"/>
</dbReference>
<feature type="domain" description="Peripheral subunit-binding (PSBD)" evidence="9">
    <location>
        <begin position="164"/>
        <end position="201"/>
    </location>
</feature>
<reference evidence="11" key="1">
    <citation type="submission" date="2016-10" db="EMBL/GenBank/DDBJ databases">
        <authorList>
            <person name="Varghese N."/>
            <person name="Submissions S."/>
        </authorList>
    </citation>
    <scope>NUCLEOTIDE SEQUENCE [LARGE SCALE GENOMIC DNA]</scope>
    <source>
        <strain evidence="11">DSM 4771</strain>
    </source>
</reference>
<feature type="region of interest" description="Disordered" evidence="7">
    <location>
        <begin position="78"/>
        <end position="167"/>
    </location>
</feature>
<dbReference type="SUPFAM" id="SSF47005">
    <property type="entry name" value="Peripheral subunit-binding domain of 2-oxo acid dehydrogenase complex"/>
    <property type="match status" value="2"/>
</dbReference>
<protein>
    <recommendedName>
        <fullName evidence="6">Dihydrolipoamide acetyltransferase component of pyruvate dehydrogenase complex</fullName>
        <ecNumber evidence="6">2.3.1.-</ecNumber>
    </recommendedName>
</protein>